<keyword evidence="12 13" id="KW-0472">Membrane</keyword>
<dbReference type="InterPro" id="IPR052348">
    <property type="entry name" value="Metallopeptidase_M50B"/>
</dbReference>
<keyword evidence="16" id="KW-1185">Reference proteome</keyword>
<evidence type="ECO:0000256" key="13">
    <source>
        <dbReference type="SAM" id="Phobius"/>
    </source>
</evidence>
<keyword evidence="10 13" id="KW-1133">Transmembrane helix</keyword>
<dbReference type="GO" id="GO:0046872">
    <property type="term" value="F:metal ion binding"/>
    <property type="evidence" value="ECO:0007669"/>
    <property type="project" value="UniProtKB-KW"/>
</dbReference>
<dbReference type="PANTHER" id="PTHR35864">
    <property type="entry name" value="ZINC METALLOPROTEASE MJ0611-RELATED"/>
    <property type="match status" value="1"/>
</dbReference>
<evidence type="ECO:0000313" key="15">
    <source>
        <dbReference type="EMBL" id="MBC8528850.1"/>
    </source>
</evidence>
<feature type="transmembrane region" description="Helical" evidence="13">
    <location>
        <begin position="12"/>
        <end position="31"/>
    </location>
</feature>
<evidence type="ECO:0000256" key="5">
    <source>
        <dbReference type="ARBA" id="ARBA00022670"/>
    </source>
</evidence>
<name>A0A926CY51_9FIRM</name>
<comment type="cofactor">
    <cofactor evidence="1">
        <name>Zn(2+)</name>
        <dbReference type="ChEBI" id="CHEBI:29105"/>
    </cofactor>
</comment>
<reference evidence="15" key="1">
    <citation type="submission" date="2020-08" db="EMBL/GenBank/DDBJ databases">
        <title>Genome public.</title>
        <authorList>
            <person name="Liu C."/>
            <person name="Sun Q."/>
        </authorList>
    </citation>
    <scope>NUCLEOTIDE SEQUENCE</scope>
    <source>
        <strain evidence="15">NSJ-44</strain>
    </source>
</reference>
<dbReference type="Proteomes" id="UP000654279">
    <property type="component" value="Unassembled WGS sequence"/>
</dbReference>
<organism evidence="15 16">
    <name type="scientific">Luoshenia tenuis</name>
    <dbReference type="NCBI Taxonomy" id="2763654"/>
    <lineage>
        <taxon>Bacteria</taxon>
        <taxon>Bacillati</taxon>
        <taxon>Bacillota</taxon>
        <taxon>Clostridia</taxon>
        <taxon>Christensenellales</taxon>
        <taxon>Christensenellaceae</taxon>
        <taxon>Luoshenia</taxon>
    </lineage>
</organism>
<keyword evidence="8" id="KW-0378">Hydrolase</keyword>
<evidence type="ECO:0000256" key="4">
    <source>
        <dbReference type="ARBA" id="ARBA00022475"/>
    </source>
</evidence>
<dbReference type="PANTHER" id="PTHR35864:SF1">
    <property type="entry name" value="ZINC METALLOPROTEASE YWHC-RELATED"/>
    <property type="match status" value="1"/>
</dbReference>
<evidence type="ECO:0000256" key="12">
    <source>
        <dbReference type="ARBA" id="ARBA00023136"/>
    </source>
</evidence>
<evidence type="ECO:0000256" key="9">
    <source>
        <dbReference type="ARBA" id="ARBA00022833"/>
    </source>
</evidence>
<dbReference type="GO" id="GO:0008237">
    <property type="term" value="F:metallopeptidase activity"/>
    <property type="evidence" value="ECO:0007669"/>
    <property type="project" value="UniProtKB-KW"/>
</dbReference>
<dbReference type="InterPro" id="IPR044537">
    <property type="entry name" value="Rip2-like"/>
</dbReference>
<proteinExistence type="inferred from homology"/>
<keyword evidence="6 13" id="KW-0812">Transmembrane</keyword>
<comment type="similarity">
    <text evidence="3">Belongs to the peptidase M50B family.</text>
</comment>
<keyword evidence="9" id="KW-0862">Zinc</keyword>
<dbReference type="EMBL" id="JACRSO010000002">
    <property type="protein sequence ID" value="MBC8528850.1"/>
    <property type="molecule type" value="Genomic_DNA"/>
</dbReference>
<keyword evidence="4" id="KW-1003">Cell membrane</keyword>
<evidence type="ECO:0000256" key="6">
    <source>
        <dbReference type="ARBA" id="ARBA00022692"/>
    </source>
</evidence>
<dbReference type="AlphaFoldDB" id="A0A926CY51"/>
<accession>A0A926CY51</accession>
<dbReference type="RefSeq" id="WP_249284803.1">
    <property type="nucleotide sequence ID" value="NZ_JACRSO010000002.1"/>
</dbReference>
<gene>
    <name evidence="15" type="ORF">H8699_05375</name>
</gene>
<keyword evidence="7" id="KW-0479">Metal-binding</keyword>
<feature type="transmembrane region" description="Helical" evidence="13">
    <location>
        <begin position="51"/>
        <end position="70"/>
    </location>
</feature>
<feature type="transmembrane region" description="Helical" evidence="13">
    <location>
        <begin position="120"/>
        <end position="141"/>
    </location>
</feature>
<dbReference type="Pfam" id="PF02163">
    <property type="entry name" value="Peptidase_M50"/>
    <property type="match status" value="1"/>
</dbReference>
<feature type="transmembrane region" description="Helical" evidence="13">
    <location>
        <begin position="170"/>
        <end position="188"/>
    </location>
</feature>
<evidence type="ECO:0000256" key="7">
    <source>
        <dbReference type="ARBA" id="ARBA00022723"/>
    </source>
</evidence>
<feature type="transmembrane region" description="Helical" evidence="13">
    <location>
        <begin position="91"/>
        <end position="114"/>
    </location>
</feature>
<evidence type="ECO:0000313" key="16">
    <source>
        <dbReference type="Proteomes" id="UP000654279"/>
    </source>
</evidence>
<evidence type="ECO:0000256" key="10">
    <source>
        <dbReference type="ARBA" id="ARBA00022989"/>
    </source>
</evidence>
<evidence type="ECO:0000256" key="3">
    <source>
        <dbReference type="ARBA" id="ARBA00007931"/>
    </source>
</evidence>
<comment type="subcellular location">
    <subcellularLocation>
        <location evidence="2">Cell membrane</location>
        <topology evidence="2">Multi-pass membrane protein</topology>
    </subcellularLocation>
</comment>
<evidence type="ECO:0000256" key="2">
    <source>
        <dbReference type="ARBA" id="ARBA00004651"/>
    </source>
</evidence>
<evidence type="ECO:0000256" key="8">
    <source>
        <dbReference type="ARBA" id="ARBA00022801"/>
    </source>
</evidence>
<keyword evidence="5 15" id="KW-0645">Protease</keyword>
<dbReference type="CDD" id="cd06158">
    <property type="entry name" value="S2P-M50_like_1"/>
    <property type="match status" value="1"/>
</dbReference>
<evidence type="ECO:0000259" key="14">
    <source>
        <dbReference type="Pfam" id="PF02163"/>
    </source>
</evidence>
<protein>
    <submittedName>
        <fullName evidence="15">Site-2 protease family protein</fullName>
    </submittedName>
</protein>
<comment type="caution">
    <text evidence="15">The sequence shown here is derived from an EMBL/GenBank/DDBJ whole genome shotgun (WGS) entry which is preliminary data.</text>
</comment>
<keyword evidence="11" id="KW-0482">Metalloprotease</keyword>
<sequence length="212" mass="23840">MIGNLSLMTILYRLPALFVGFTFHEYAHAWVADRLGDDTPRLTGRLRLDPFAHIDILGMLMLLIAGFGWAKPVQVNPGRMRGRHAMLWVSLAGPLMNLIIGFVFTGILVAMLFYGAYGNIWYNIVSEMVSINLVLCVFNLIPLPPLDGYNIVKNFIHPRNLKAMWTFEKYGPLLLMALVLLGFTSGILSNIVGFLLAHMVELFVWLFTLLGL</sequence>
<feature type="domain" description="Peptidase M50" evidence="14">
    <location>
        <begin position="121"/>
        <end position="159"/>
    </location>
</feature>
<dbReference type="GO" id="GO:0006508">
    <property type="term" value="P:proteolysis"/>
    <property type="evidence" value="ECO:0007669"/>
    <property type="project" value="UniProtKB-KW"/>
</dbReference>
<evidence type="ECO:0000256" key="11">
    <source>
        <dbReference type="ARBA" id="ARBA00023049"/>
    </source>
</evidence>
<dbReference type="GO" id="GO:0005886">
    <property type="term" value="C:plasma membrane"/>
    <property type="evidence" value="ECO:0007669"/>
    <property type="project" value="UniProtKB-SubCell"/>
</dbReference>
<evidence type="ECO:0000256" key="1">
    <source>
        <dbReference type="ARBA" id="ARBA00001947"/>
    </source>
</evidence>
<dbReference type="InterPro" id="IPR008915">
    <property type="entry name" value="Peptidase_M50"/>
</dbReference>